<comment type="function">
    <text evidence="12">Key component of the F(0) channel; it plays a direct role in translocation across the membrane. A homomeric c-ring of between 10-14 subunits forms the central stalk rotor element with the F(1) delta and epsilon subunits.</text>
</comment>
<keyword evidence="11 12" id="KW-0066">ATP synthesis</keyword>
<keyword evidence="5 12" id="KW-0812">Transmembrane</keyword>
<feature type="site" description="Reversibly protonated during proton transport" evidence="12">
    <location>
        <position position="59"/>
    </location>
</feature>
<dbReference type="InterPro" id="IPR038662">
    <property type="entry name" value="ATP_synth_F0_csu_sf"/>
</dbReference>
<dbReference type="GO" id="GO:0046933">
    <property type="term" value="F:proton-transporting ATP synthase activity, rotational mechanism"/>
    <property type="evidence" value="ECO:0007669"/>
    <property type="project" value="UniProtKB-UniRule"/>
</dbReference>
<keyword evidence="3 12" id="KW-0813">Transport</keyword>
<dbReference type="InterPro" id="IPR002379">
    <property type="entry name" value="ATPase_proteolipid_c-like_dom"/>
</dbReference>
<dbReference type="HAMAP" id="MF_01396">
    <property type="entry name" value="ATP_synth_c_bact"/>
    <property type="match status" value="1"/>
</dbReference>
<dbReference type="GO" id="GO:0008289">
    <property type="term" value="F:lipid binding"/>
    <property type="evidence" value="ECO:0007669"/>
    <property type="project" value="UniProtKB-KW"/>
</dbReference>
<evidence type="ECO:0000313" key="14">
    <source>
        <dbReference type="EMBL" id="KJV52195.1"/>
    </source>
</evidence>
<dbReference type="InterPro" id="IPR000454">
    <property type="entry name" value="ATP_synth_F0_csu"/>
</dbReference>
<keyword evidence="12" id="KW-1003">Cell membrane</keyword>
<evidence type="ECO:0000256" key="11">
    <source>
        <dbReference type="ARBA" id="ARBA00023310"/>
    </source>
</evidence>
<evidence type="ECO:0000256" key="12">
    <source>
        <dbReference type="HAMAP-Rule" id="MF_01396"/>
    </source>
</evidence>
<keyword evidence="6 12" id="KW-0375">Hydrogen ion transport</keyword>
<dbReference type="NCBIfam" id="NF005733">
    <property type="entry name" value="PRK07558.1"/>
    <property type="match status" value="1"/>
</dbReference>
<evidence type="ECO:0000256" key="1">
    <source>
        <dbReference type="ARBA" id="ARBA00004141"/>
    </source>
</evidence>
<dbReference type="PROSITE" id="PS00605">
    <property type="entry name" value="ATPASE_C"/>
    <property type="match status" value="1"/>
</dbReference>
<comment type="function">
    <text evidence="12">F(1)F(0) ATP synthase produces ATP from ADP in the presence of a proton or sodium gradient. F-type ATPases consist of two structural domains, F(1) containing the extramembraneous catalytic core and F(0) containing the membrane proton channel, linked together by a central stalk and a peripheral stalk. During catalysis, ATP synthesis in the catalytic domain of F(1) is coupled via a rotary mechanism of the central stalk subunits to proton translocation.</text>
</comment>
<dbReference type="InterPro" id="IPR035921">
    <property type="entry name" value="F/V-ATP_Csub_sf"/>
</dbReference>
<keyword evidence="9 12" id="KW-0446">Lipid-binding</keyword>
<keyword evidence="4 12" id="KW-0138">CF(0)</keyword>
<evidence type="ECO:0000256" key="10">
    <source>
        <dbReference type="ARBA" id="ARBA00023136"/>
    </source>
</evidence>
<feature type="transmembrane region" description="Helical" evidence="12">
    <location>
        <begin position="6"/>
        <end position="30"/>
    </location>
</feature>
<dbReference type="GO" id="GO:0033177">
    <property type="term" value="C:proton-transporting two-sector ATPase complex, proton-transporting domain"/>
    <property type="evidence" value="ECO:0007669"/>
    <property type="project" value="InterPro"/>
</dbReference>
<organism evidence="14 15">
    <name type="scientific">Orientia tsutsugamushi str. Gilliam</name>
    <dbReference type="NCBI Taxonomy" id="1359184"/>
    <lineage>
        <taxon>Bacteria</taxon>
        <taxon>Pseudomonadati</taxon>
        <taxon>Pseudomonadota</taxon>
        <taxon>Alphaproteobacteria</taxon>
        <taxon>Rickettsiales</taxon>
        <taxon>Rickettsiaceae</taxon>
        <taxon>Rickettsieae</taxon>
        <taxon>Orientia</taxon>
    </lineage>
</organism>
<evidence type="ECO:0000256" key="3">
    <source>
        <dbReference type="ARBA" id="ARBA00022448"/>
    </source>
</evidence>
<dbReference type="Gene3D" id="1.20.20.10">
    <property type="entry name" value="F1F0 ATP synthase subunit C"/>
    <property type="match status" value="1"/>
</dbReference>
<gene>
    <name evidence="12" type="primary">atpE</name>
    <name evidence="14" type="ORF">OTSGILL_1693</name>
</gene>
<keyword evidence="8 12" id="KW-0406">Ion transport</keyword>
<dbReference type="Proteomes" id="UP000033769">
    <property type="component" value="Unassembled WGS sequence"/>
</dbReference>
<comment type="caution">
    <text evidence="14">The sequence shown here is derived from an EMBL/GenBank/DDBJ whole genome shotgun (WGS) entry which is preliminary data.</text>
</comment>
<evidence type="ECO:0000259" key="13">
    <source>
        <dbReference type="Pfam" id="PF00137"/>
    </source>
</evidence>
<reference evidence="14 15" key="1">
    <citation type="submission" date="2015-02" db="EMBL/GenBank/DDBJ databases">
        <title>Genome Sequencing of Rickettsiales.</title>
        <authorList>
            <person name="Daugherty S.C."/>
            <person name="Su Q."/>
            <person name="Abolude K."/>
            <person name="Beier-Sexton M."/>
            <person name="Carlyon J.A."/>
            <person name="Carter R."/>
            <person name="Day N.P."/>
            <person name="Dumler S.J."/>
            <person name="Dyachenko V."/>
            <person name="Godinez A."/>
            <person name="Kurtti T.J."/>
            <person name="Lichay M."/>
            <person name="Mullins K.E."/>
            <person name="Ott S."/>
            <person name="Pappas-Brown V."/>
            <person name="Paris D.H."/>
            <person name="Patel P."/>
            <person name="Richards A.L."/>
            <person name="Sadzewicz L."/>
            <person name="Sears K."/>
            <person name="Seidman D."/>
            <person name="Sengamalay N."/>
            <person name="Stenos J."/>
            <person name="Tallon L.J."/>
            <person name="Vincent G."/>
            <person name="Fraser C.M."/>
            <person name="Munderloh U."/>
            <person name="Dunning-Hotopp J.C."/>
        </authorList>
    </citation>
    <scope>NUCLEOTIDE SEQUENCE [LARGE SCALE GENOMIC DNA]</scope>
    <source>
        <strain evidence="14 15">Gilliam</strain>
    </source>
</reference>
<accession>A0A0F3M8Y4</accession>
<dbReference type="PRINTS" id="PR00124">
    <property type="entry name" value="ATPASEC"/>
</dbReference>
<evidence type="ECO:0000256" key="9">
    <source>
        <dbReference type="ARBA" id="ARBA00023121"/>
    </source>
</evidence>
<keyword evidence="7 12" id="KW-1133">Transmembrane helix</keyword>
<sequence>MHGPYIFKYIAIAFMAFGMAGAALGVASIFNALMNSIARNPSAIEDLQKAALIGAGLAEAMGLFSFILAILLMFT</sequence>
<keyword evidence="10 12" id="KW-0472">Membrane</keyword>
<evidence type="ECO:0000256" key="7">
    <source>
        <dbReference type="ARBA" id="ARBA00022989"/>
    </source>
</evidence>
<comment type="similarity">
    <text evidence="2 12">Belongs to the ATPase C chain family.</text>
</comment>
<evidence type="ECO:0000256" key="8">
    <source>
        <dbReference type="ARBA" id="ARBA00023065"/>
    </source>
</evidence>
<evidence type="ECO:0000256" key="6">
    <source>
        <dbReference type="ARBA" id="ARBA00022781"/>
    </source>
</evidence>
<dbReference type="SUPFAM" id="SSF81333">
    <property type="entry name" value="F1F0 ATP synthase subunit C"/>
    <property type="match status" value="1"/>
</dbReference>
<feature type="domain" description="V-ATPase proteolipid subunit C-like" evidence="13">
    <location>
        <begin position="12"/>
        <end position="72"/>
    </location>
</feature>
<dbReference type="GO" id="GO:0005886">
    <property type="term" value="C:plasma membrane"/>
    <property type="evidence" value="ECO:0007669"/>
    <property type="project" value="UniProtKB-SubCell"/>
</dbReference>
<comment type="subcellular location">
    <subcellularLocation>
        <location evidence="12">Cell membrane</location>
        <topology evidence="12">Multi-pass membrane protein</topology>
    </subcellularLocation>
    <subcellularLocation>
        <location evidence="1">Membrane</location>
        <topology evidence="1">Multi-pass membrane protein</topology>
    </subcellularLocation>
</comment>
<proteinExistence type="inferred from homology"/>
<dbReference type="Pfam" id="PF00137">
    <property type="entry name" value="ATP-synt_C"/>
    <property type="match status" value="1"/>
</dbReference>
<evidence type="ECO:0000256" key="5">
    <source>
        <dbReference type="ARBA" id="ARBA00022692"/>
    </source>
</evidence>
<evidence type="ECO:0000313" key="15">
    <source>
        <dbReference type="Proteomes" id="UP000033769"/>
    </source>
</evidence>
<evidence type="ECO:0000256" key="2">
    <source>
        <dbReference type="ARBA" id="ARBA00006704"/>
    </source>
</evidence>
<dbReference type="InterPro" id="IPR020537">
    <property type="entry name" value="ATP_synth_F0_csu_DDCD_BS"/>
</dbReference>
<name>A0A0F3M8Y4_ORITS</name>
<dbReference type="PATRIC" id="fig|1359184.3.peg.1245"/>
<feature type="transmembrane region" description="Helical" evidence="12">
    <location>
        <begin position="51"/>
        <end position="74"/>
    </location>
</feature>
<evidence type="ECO:0000256" key="4">
    <source>
        <dbReference type="ARBA" id="ARBA00022547"/>
    </source>
</evidence>
<dbReference type="EMBL" id="LANO01000028">
    <property type="protein sequence ID" value="KJV52195.1"/>
    <property type="molecule type" value="Genomic_DNA"/>
</dbReference>
<dbReference type="CDD" id="cd18182">
    <property type="entry name" value="ATP-synt_Fo_c_ATP5G3"/>
    <property type="match status" value="1"/>
</dbReference>
<protein>
    <recommendedName>
        <fullName evidence="12">ATP synthase subunit c</fullName>
    </recommendedName>
    <alternativeName>
        <fullName evidence="12">ATP synthase F(0) sector subunit c</fullName>
    </alternativeName>
    <alternativeName>
        <fullName evidence="12">F-type ATPase subunit c</fullName>
        <shortName evidence="12">F-ATPase subunit c</shortName>
    </alternativeName>
    <alternativeName>
        <fullName evidence="12">Lipid-binding protein</fullName>
    </alternativeName>
</protein>
<dbReference type="AlphaFoldDB" id="A0A0F3M8Y4"/>
<dbReference type="GO" id="GO:0045259">
    <property type="term" value="C:proton-transporting ATP synthase complex"/>
    <property type="evidence" value="ECO:0007669"/>
    <property type="project" value="UniProtKB-KW"/>
</dbReference>